<protein>
    <submittedName>
        <fullName evidence="2">Uncharacterized protein</fullName>
    </submittedName>
</protein>
<dbReference type="EMBL" id="VSRR010053722">
    <property type="protein sequence ID" value="MPC80329.1"/>
    <property type="molecule type" value="Genomic_DNA"/>
</dbReference>
<feature type="compositionally biased region" description="Pro residues" evidence="1">
    <location>
        <begin position="1"/>
        <end position="20"/>
    </location>
</feature>
<proteinExistence type="predicted"/>
<evidence type="ECO:0000256" key="1">
    <source>
        <dbReference type="SAM" id="MobiDB-lite"/>
    </source>
</evidence>
<dbReference type="Proteomes" id="UP000324222">
    <property type="component" value="Unassembled WGS sequence"/>
</dbReference>
<organism evidence="2 3">
    <name type="scientific">Portunus trituberculatus</name>
    <name type="common">Swimming crab</name>
    <name type="synonym">Neptunus trituberculatus</name>
    <dbReference type="NCBI Taxonomy" id="210409"/>
    <lineage>
        <taxon>Eukaryota</taxon>
        <taxon>Metazoa</taxon>
        <taxon>Ecdysozoa</taxon>
        <taxon>Arthropoda</taxon>
        <taxon>Crustacea</taxon>
        <taxon>Multicrustacea</taxon>
        <taxon>Malacostraca</taxon>
        <taxon>Eumalacostraca</taxon>
        <taxon>Eucarida</taxon>
        <taxon>Decapoda</taxon>
        <taxon>Pleocyemata</taxon>
        <taxon>Brachyura</taxon>
        <taxon>Eubrachyura</taxon>
        <taxon>Portunoidea</taxon>
        <taxon>Portunidae</taxon>
        <taxon>Portuninae</taxon>
        <taxon>Portunus</taxon>
    </lineage>
</organism>
<comment type="caution">
    <text evidence="2">The sequence shown here is derived from an EMBL/GenBank/DDBJ whole genome shotgun (WGS) entry which is preliminary data.</text>
</comment>
<dbReference type="AlphaFoldDB" id="A0A5B7IES1"/>
<name>A0A5B7IES1_PORTR</name>
<feature type="region of interest" description="Disordered" evidence="1">
    <location>
        <begin position="1"/>
        <end position="22"/>
    </location>
</feature>
<evidence type="ECO:0000313" key="2">
    <source>
        <dbReference type="EMBL" id="MPC80329.1"/>
    </source>
</evidence>
<keyword evidence="3" id="KW-1185">Reference proteome</keyword>
<reference evidence="2 3" key="1">
    <citation type="submission" date="2019-05" db="EMBL/GenBank/DDBJ databases">
        <title>Another draft genome of Portunus trituberculatus and its Hox gene families provides insights of decapod evolution.</title>
        <authorList>
            <person name="Jeong J.-H."/>
            <person name="Song I."/>
            <person name="Kim S."/>
            <person name="Choi T."/>
            <person name="Kim D."/>
            <person name="Ryu S."/>
            <person name="Kim W."/>
        </authorList>
    </citation>
    <scope>NUCLEOTIDE SEQUENCE [LARGE SCALE GENOMIC DNA]</scope>
    <source>
        <tissue evidence="2">Muscle</tissue>
    </source>
</reference>
<accession>A0A5B7IES1</accession>
<sequence length="77" mass="8459">MNIPPPSPPPPPPPPPPPLPLLRWEQLQTPHHASAGKTVVRGNGLHQLRLTPYCCSNSHTLTPRTSPCFPDIHELHS</sequence>
<evidence type="ECO:0000313" key="3">
    <source>
        <dbReference type="Proteomes" id="UP000324222"/>
    </source>
</evidence>
<gene>
    <name evidence="2" type="ORF">E2C01_074907</name>
</gene>